<dbReference type="EMBL" id="CP032101">
    <property type="protein sequence ID" value="AXX87207.1"/>
    <property type="molecule type" value="Genomic_DNA"/>
</dbReference>
<organism evidence="3 4">
    <name type="scientific">Malaciobacter marinus</name>
    <dbReference type="NCBI Taxonomy" id="505249"/>
    <lineage>
        <taxon>Bacteria</taxon>
        <taxon>Pseudomonadati</taxon>
        <taxon>Campylobacterota</taxon>
        <taxon>Epsilonproteobacteria</taxon>
        <taxon>Campylobacterales</taxon>
        <taxon>Arcobacteraceae</taxon>
        <taxon>Malaciobacter</taxon>
    </lineage>
</organism>
<dbReference type="InterPro" id="IPR036909">
    <property type="entry name" value="Cyt_c-like_dom_sf"/>
</dbReference>
<dbReference type="AlphaFoldDB" id="A0A347TKS9"/>
<feature type="region of interest" description="Disordered" evidence="1">
    <location>
        <begin position="96"/>
        <end position="115"/>
    </location>
</feature>
<feature type="chain" id="PRO_5016897178" evidence="2">
    <location>
        <begin position="24"/>
        <end position="115"/>
    </location>
</feature>
<dbReference type="KEGG" id="amar:AMRN_1472"/>
<dbReference type="GO" id="GO:0009055">
    <property type="term" value="F:electron transfer activity"/>
    <property type="evidence" value="ECO:0007669"/>
    <property type="project" value="InterPro"/>
</dbReference>
<dbReference type="SUPFAM" id="SSF46626">
    <property type="entry name" value="Cytochrome c"/>
    <property type="match status" value="1"/>
</dbReference>
<dbReference type="GO" id="GO:0020037">
    <property type="term" value="F:heme binding"/>
    <property type="evidence" value="ECO:0007669"/>
    <property type="project" value="InterPro"/>
</dbReference>
<dbReference type="Proteomes" id="UP000264693">
    <property type="component" value="Chromosome"/>
</dbReference>
<sequence>MKRFKIILLFVLISSFATFSLTAKEIDKQTGLKIDKGFEQVKANCTVCHSAKFITFQKGDRQTWLSMIRWMQRTQGLWEFDKKTENLILDYLEKNYPPGKASRRPNLKPKDLPKL</sequence>
<dbReference type="RefSeq" id="WP_196778527.1">
    <property type="nucleotide sequence ID" value="NZ_CP032101.1"/>
</dbReference>
<proteinExistence type="predicted"/>
<evidence type="ECO:0000256" key="1">
    <source>
        <dbReference type="SAM" id="MobiDB-lite"/>
    </source>
</evidence>
<accession>A0A347TKS9</accession>
<name>A0A347TKS9_9BACT</name>
<gene>
    <name evidence="3" type="primary">sorB</name>
    <name evidence="3" type="ORF">AMRN_1472</name>
</gene>
<protein>
    <submittedName>
        <fullName evidence="3">Molybdenum-containing sulfite:cytochrome c oxidoreductase SorAB, molybdopterin oxidoreductase subunit</fullName>
        <ecNumber evidence="3">1.8.2.1</ecNumber>
    </submittedName>
</protein>
<keyword evidence="3" id="KW-0560">Oxidoreductase</keyword>
<dbReference type="Gene3D" id="1.10.760.10">
    <property type="entry name" value="Cytochrome c-like domain"/>
    <property type="match status" value="1"/>
</dbReference>
<evidence type="ECO:0000313" key="4">
    <source>
        <dbReference type="Proteomes" id="UP000264693"/>
    </source>
</evidence>
<dbReference type="EC" id="1.8.2.1" evidence="3"/>
<feature type="signal peptide" evidence="2">
    <location>
        <begin position="1"/>
        <end position="23"/>
    </location>
</feature>
<evidence type="ECO:0000313" key="3">
    <source>
        <dbReference type="EMBL" id="AXX87207.1"/>
    </source>
</evidence>
<evidence type="ECO:0000256" key="2">
    <source>
        <dbReference type="SAM" id="SignalP"/>
    </source>
</evidence>
<keyword evidence="2" id="KW-0732">Signal</keyword>
<dbReference type="GO" id="GO:0050310">
    <property type="term" value="F:sulfite dehydrogenase activity"/>
    <property type="evidence" value="ECO:0007669"/>
    <property type="project" value="UniProtKB-EC"/>
</dbReference>
<reference evidence="3 4" key="1">
    <citation type="submission" date="2018-08" db="EMBL/GenBank/DDBJ databases">
        <title>Complete genome of the Arcobacter marinus type strain JCM 15502.</title>
        <authorList>
            <person name="Miller W.G."/>
            <person name="Yee E."/>
            <person name="Huynh S."/>
            <person name="Parker C.T."/>
        </authorList>
    </citation>
    <scope>NUCLEOTIDE SEQUENCE [LARGE SCALE GENOMIC DNA]</scope>
    <source>
        <strain evidence="3 4">JCM 15502</strain>
    </source>
</reference>